<proteinExistence type="predicted"/>
<evidence type="ECO:0000256" key="3">
    <source>
        <dbReference type="ARBA" id="ARBA00022833"/>
    </source>
</evidence>
<keyword evidence="1" id="KW-0479">Metal-binding</keyword>
<dbReference type="PANTHER" id="PTHR33823:SF4">
    <property type="entry name" value="GENERAL STRESS PROTEIN 16O"/>
    <property type="match status" value="1"/>
</dbReference>
<comment type="caution">
    <text evidence="7">The sequence shown here is derived from an EMBL/GenBank/DDBJ whole genome shotgun (WGS) entry which is preliminary data.</text>
</comment>
<feature type="coiled-coil region" evidence="5">
    <location>
        <begin position="11"/>
        <end position="38"/>
    </location>
</feature>
<keyword evidence="2" id="KW-0863">Zinc-finger</keyword>
<dbReference type="SUPFAM" id="SSF109635">
    <property type="entry name" value="DnaK suppressor protein DksA, alpha-hairpin domain"/>
    <property type="match status" value="1"/>
</dbReference>
<feature type="zinc finger region" description="dksA C4-type" evidence="4">
    <location>
        <begin position="86"/>
        <end position="110"/>
    </location>
</feature>
<dbReference type="OrthoDB" id="6064855at2"/>
<name>A0A316G4B5_9GAMM</name>
<keyword evidence="3" id="KW-0862">Zinc</keyword>
<sequence>MLSDKQVKHYYQKLMTLKQELQDDIELAQDSAKTVELDQTSTGRVSRGDALQQQAMAKAGLERDQKRFIKVIKALSRISDDDYGWCLRCDEPISEKRLEIMPEAEFCIDCEAKKETQQS</sequence>
<keyword evidence="8" id="KW-1185">Reference proteome</keyword>
<dbReference type="AlphaFoldDB" id="A0A316G4B5"/>
<dbReference type="Pfam" id="PF01258">
    <property type="entry name" value="zf-dskA_traR"/>
    <property type="match status" value="1"/>
</dbReference>
<protein>
    <submittedName>
        <fullName evidence="7">TraR/DksA family transcriptional regulator</fullName>
    </submittedName>
</protein>
<dbReference type="InterPro" id="IPR037187">
    <property type="entry name" value="DnaK_N"/>
</dbReference>
<evidence type="ECO:0000313" key="8">
    <source>
        <dbReference type="Proteomes" id="UP000245790"/>
    </source>
</evidence>
<evidence type="ECO:0000256" key="2">
    <source>
        <dbReference type="ARBA" id="ARBA00022771"/>
    </source>
</evidence>
<evidence type="ECO:0000256" key="4">
    <source>
        <dbReference type="PROSITE-ProRule" id="PRU00510"/>
    </source>
</evidence>
<keyword evidence="5" id="KW-0175">Coiled coil</keyword>
<accession>A0A316G4B5</accession>
<gene>
    <name evidence="7" type="ORF">C8D97_108157</name>
</gene>
<dbReference type="SUPFAM" id="SSF57716">
    <property type="entry name" value="Glucocorticoid receptor-like (DNA-binding domain)"/>
    <property type="match status" value="1"/>
</dbReference>
<dbReference type="GO" id="GO:0008270">
    <property type="term" value="F:zinc ion binding"/>
    <property type="evidence" value="ECO:0007669"/>
    <property type="project" value="UniProtKB-KW"/>
</dbReference>
<evidence type="ECO:0000259" key="6">
    <source>
        <dbReference type="Pfam" id="PF01258"/>
    </source>
</evidence>
<reference evidence="7 8" key="1">
    <citation type="submission" date="2018-05" db="EMBL/GenBank/DDBJ databases">
        <title>Genomic Encyclopedia of Type Strains, Phase IV (KMG-IV): sequencing the most valuable type-strain genomes for metagenomic binning, comparative biology and taxonomic classification.</title>
        <authorList>
            <person name="Goeker M."/>
        </authorList>
    </citation>
    <scope>NUCLEOTIDE SEQUENCE [LARGE SCALE GENOMIC DNA]</scope>
    <source>
        <strain evidence="7 8">DSM 25350</strain>
    </source>
</reference>
<dbReference type="InterPro" id="IPR000962">
    <property type="entry name" value="Znf_DskA_TraR"/>
</dbReference>
<dbReference type="Gene3D" id="1.20.120.910">
    <property type="entry name" value="DksA, coiled-coil domain"/>
    <property type="match status" value="1"/>
</dbReference>
<evidence type="ECO:0000256" key="1">
    <source>
        <dbReference type="ARBA" id="ARBA00022723"/>
    </source>
</evidence>
<dbReference type="EMBL" id="QGGU01000008">
    <property type="protein sequence ID" value="PWK49247.1"/>
    <property type="molecule type" value="Genomic_DNA"/>
</dbReference>
<dbReference type="PANTHER" id="PTHR33823">
    <property type="entry name" value="RNA POLYMERASE-BINDING TRANSCRIPTION FACTOR DKSA-RELATED"/>
    <property type="match status" value="1"/>
</dbReference>
<feature type="domain" description="Zinc finger DksA/TraR C4-type" evidence="6">
    <location>
        <begin position="82"/>
        <end position="115"/>
    </location>
</feature>
<dbReference type="PROSITE" id="PS51128">
    <property type="entry name" value="ZF_DKSA_2"/>
    <property type="match status" value="1"/>
</dbReference>
<dbReference type="Proteomes" id="UP000245790">
    <property type="component" value="Unassembled WGS sequence"/>
</dbReference>
<dbReference type="RefSeq" id="WP_109764044.1">
    <property type="nucleotide sequence ID" value="NZ_QGGU01000008.1"/>
</dbReference>
<evidence type="ECO:0000256" key="5">
    <source>
        <dbReference type="SAM" id="Coils"/>
    </source>
</evidence>
<organism evidence="7 8">
    <name type="scientific">Pleionea mediterranea</name>
    <dbReference type="NCBI Taxonomy" id="523701"/>
    <lineage>
        <taxon>Bacteria</taxon>
        <taxon>Pseudomonadati</taxon>
        <taxon>Pseudomonadota</taxon>
        <taxon>Gammaproteobacteria</taxon>
        <taxon>Oceanospirillales</taxon>
        <taxon>Pleioneaceae</taxon>
        <taxon>Pleionea</taxon>
    </lineage>
</organism>
<evidence type="ECO:0000313" key="7">
    <source>
        <dbReference type="EMBL" id="PWK49247.1"/>
    </source>
</evidence>